<reference evidence="1" key="1">
    <citation type="submission" date="2019-11" db="EMBL/GenBank/DDBJ databases">
        <title>Nori genome reveals adaptations in red seaweeds to the harsh intertidal environment.</title>
        <authorList>
            <person name="Wang D."/>
            <person name="Mao Y."/>
        </authorList>
    </citation>
    <scope>NUCLEOTIDE SEQUENCE</scope>
    <source>
        <tissue evidence="1">Gametophyte</tissue>
    </source>
</reference>
<evidence type="ECO:0000313" key="1">
    <source>
        <dbReference type="EMBL" id="KAK1860486.1"/>
    </source>
</evidence>
<protein>
    <submittedName>
        <fullName evidence="1">Uncharacterized protein</fullName>
    </submittedName>
</protein>
<gene>
    <name evidence="1" type="ORF">I4F81_003075</name>
</gene>
<comment type="caution">
    <text evidence="1">The sequence shown here is derived from an EMBL/GenBank/DDBJ whole genome shotgun (WGS) entry which is preliminary data.</text>
</comment>
<name>A0ACC3BRZ9_PYRYE</name>
<dbReference type="EMBL" id="CM020618">
    <property type="protein sequence ID" value="KAK1860486.1"/>
    <property type="molecule type" value="Genomic_DNA"/>
</dbReference>
<dbReference type="Proteomes" id="UP000798662">
    <property type="component" value="Chromosome 1"/>
</dbReference>
<sequence>MERRPGAAAGGYHPGRLRRNRRRRRSLSPPSPSHPSVPPPTAQLPTVALVADGGARPPPPHPCNSPPLSAMGRDSEISRRAWAARYAFLKNMALREFASFMLNRHPDAAIKPIVPEFSAFSWAADPDGYMMAAWESGRTGYPVLDAAMRQLVAEGWAHNRMRFLAASFFCKYLLLPWPAGAAWMVRTLVDADEASNSLGWQWTAGCNSDAFPFTTLVNPSSAATRSLPRRRRRLRANVRA</sequence>
<evidence type="ECO:0000313" key="2">
    <source>
        <dbReference type="Proteomes" id="UP000798662"/>
    </source>
</evidence>
<accession>A0ACC3BRZ9</accession>
<proteinExistence type="predicted"/>
<keyword evidence="2" id="KW-1185">Reference proteome</keyword>
<organism evidence="1 2">
    <name type="scientific">Pyropia yezoensis</name>
    <name type="common">Susabi-nori</name>
    <name type="synonym">Porphyra yezoensis</name>
    <dbReference type="NCBI Taxonomy" id="2788"/>
    <lineage>
        <taxon>Eukaryota</taxon>
        <taxon>Rhodophyta</taxon>
        <taxon>Bangiophyceae</taxon>
        <taxon>Bangiales</taxon>
        <taxon>Bangiaceae</taxon>
        <taxon>Pyropia</taxon>
    </lineage>
</organism>